<keyword evidence="5 7" id="KW-0234">DNA repair</keyword>
<reference evidence="11 12" key="1">
    <citation type="submission" date="2018-06" db="EMBL/GenBank/DDBJ databases">
        <title>Extensive metabolic versatility and redundancy in microbially diverse, dynamic hydrothermal sediments.</title>
        <authorList>
            <person name="Dombrowski N."/>
            <person name="Teske A."/>
            <person name="Baker B.J."/>
        </authorList>
    </citation>
    <scope>NUCLEOTIDE SEQUENCE [LARGE SCALE GENOMIC DNA]</scope>
    <source>
        <strain evidence="11">B19_G9</strain>
    </source>
</reference>
<dbReference type="GO" id="GO:0009432">
    <property type="term" value="P:SOS response"/>
    <property type="evidence" value="ECO:0007669"/>
    <property type="project" value="UniProtKB-UniRule"/>
</dbReference>
<comment type="function">
    <text evidence="7">The UvrABC repair system catalyzes the recognition and processing of DNA lesions. UvrC both incises the 5' and 3' sides of the lesion. The N-terminal half is responsible for the 3' incision and the C-terminal half is responsible for the 5' incision.</text>
</comment>
<comment type="subcellular location">
    <subcellularLocation>
        <location evidence="7">Cytoplasm</location>
    </subcellularLocation>
</comment>
<feature type="domain" description="GIY-YIG" evidence="9">
    <location>
        <begin position="12"/>
        <end position="90"/>
    </location>
</feature>
<dbReference type="InterPro" id="IPR004791">
    <property type="entry name" value="UvrC"/>
</dbReference>
<dbReference type="GO" id="GO:0009381">
    <property type="term" value="F:excinuclease ABC activity"/>
    <property type="evidence" value="ECO:0007669"/>
    <property type="project" value="UniProtKB-UniRule"/>
</dbReference>
<evidence type="ECO:0000256" key="5">
    <source>
        <dbReference type="ARBA" id="ARBA00023204"/>
    </source>
</evidence>
<dbReference type="InterPro" id="IPR047296">
    <property type="entry name" value="GIY-YIG_UvrC_Cho"/>
</dbReference>
<accession>A0A662DEX7</accession>
<dbReference type="PROSITE" id="PS50164">
    <property type="entry name" value="GIY_YIG"/>
    <property type="match status" value="1"/>
</dbReference>
<sequence length="601" mass="69507">MDLREKLKLLPDKPGVYLFKNKKGKIIYVGKAISLRKRVRSYFQRGVFSPRIGSLVSRIQDLEWIVTESEAEAFLLESNLIKHHHPRYNIRFRDDKSYPYIKISTNEDFPRVFLTRNPKRDGCQYFGPYTNVKAAKKTLRLIHRLFPLRRCKDKFKNRLSPCLNFYIGECSAPCVGRITKDEYSSLVKGVSLFLQGHYKTLVSSLKEQMLKASKEQEFERAAKIRDAILAIEKMSQTQRVTSFPGEDIDLIAVAQKGRQACVLVFIIREGKVIDKNHFLLNIDVEERQGNILSYFVKQYYATASFIPSQIIVPEEVEEKEEIVSWFFHKTGKKVEFVVPKRGDKAKLLKLASENAALILEQNQPEKKEQPLLELKNYLDLPQLPFRIEGFDISNIAGSEAVGSLVVFEDGKPKKSEYRKFKIKSVNGIDDFAMLKEIISRRYKRVLEEKKELPQLILVDGGKGQVGVCFRALKELNLHHIPMIGLAKEFEQIYTPDRSDPIELPFDSSALKLLQWVRDEAHRFALTYHRKKREKKVKKSWIEEIPGVGEVTKKLLLSHFKSLNRIKDASIQDLIQIPGIGKKKAKLIKEWVNKLSLEKGER</sequence>
<dbReference type="AlphaFoldDB" id="A0A662DEX7"/>
<dbReference type="Gene3D" id="1.10.150.20">
    <property type="entry name" value="5' to 3' exonuclease, C-terminal subdomain"/>
    <property type="match status" value="1"/>
</dbReference>
<proteinExistence type="inferred from homology"/>
<dbReference type="GO" id="GO:0005737">
    <property type="term" value="C:cytoplasm"/>
    <property type="evidence" value="ECO:0007669"/>
    <property type="project" value="UniProtKB-SubCell"/>
</dbReference>
<dbReference type="FunFam" id="3.40.1440.10:FF:000001">
    <property type="entry name" value="UvrABC system protein C"/>
    <property type="match status" value="1"/>
</dbReference>
<keyword evidence="3 7" id="KW-0228">DNA excision</keyword>
<dbReference type="PROSITE" id="PS50165">
    <property type="entry name" value="UVRC"/>
    <property type="match status" value="1"/>
</dbReference>
<feature type="domain" description="UvrC family homology region profile" evidence="10">
    <location>
        <begin position="250"/>
        <end position="465"/>
    </location>
</feature>
<dbReference type="SUPFAM" id="SSF82771">
    <property type="entry name" value="GIY-YIG endonuclease"/>
    <property type="match status" value="1"/>
</dbReference>
<dbReference type="Gene3D" id="3.40.1440.10">
    <property type="entry name" value="GIY-YIG endonuclease"/>
    <property type="match status" value="1"/>
</dbReference>
<evidence type="ECO:0000256" key="3">
    <source>
        <dbReference type="ARBA" id="ARBA00022769"/>
    </source>
</evidence>
<evidence type="ECO:0000259" key="10">
    <source>
        <dbReference type="PROSITE" id="PS50165"/>
    </source>
</evidence>
<gene>
    <name evidence="7" type="primary">uvrC</name>
    <name evidence="11" type="ORF">DRI96_04055</name>
</gene>
<keyword evidence="6 7" id="KW-0742">SOS response</keyword>
<name>A0A662DEX7_UNCAE</name>
<evidence type="ECO:0000256" key="1">
    <source>
        <dbReference type="ARBA" id="ARBA00022490"/>
    </source>
</evidence>
<dbReference type="InterPro" id="IPR050066">
    <property type="entry name" value="UvrABC_protein_C"/>
</dbReference>
<evidence type="ECO:0000313" key="12">
    <source>
        <dbReference type="Proteomes" id="UP000267654"/>
    </source>
</evidence>
<comment type="similarity">
    <text evidence="7">Belongs to the UvrC family.</text>
</comment>
<dbReference type="PANTHER" id="PTHR30562:SF1">
    <property type="entry name" value="UVRABC SYSTEM PROTEIN C"/>
    <property type="match status" value="1"/>
</dbReference>
<dbReference type="Proteomes" id="UP000267654">
    <property type="component" value="Unassembled WGS sequence"/>
</dbReference>
<evidence type="ECO:0000259" key="8">
    <source>
        <dbReference type="PROSITE" id="PS50151"/>
    </source>
</evidence>
<dbReference type="Pfam" id="PF02151">
    <property type="entry name" value="UVR"/>
    <property type="match status" value="1"/>
</dbReference>
<dbReference type="InterPro" id="IPR003583">
    <property type="entry name" value="Hlx-hairpin-Hlx_DNA-bd_motif"/>
</dbReference>
<evidence type="ECO:0000313" key="11">
    <source>
        <dbReference type="EMBL" id="RLE12749.1"/>
    </source>
</evidence>
<dbReference type="GO" id="GO:0006289">
    <property type="term" value="P:nucleotide-excision repair"/>
    <property type="evidence" value="ECO:0007669"/>
    <property type="project" value="UniProtKB-UniRule"/>
</dbReference>
<dbReference type="InterPro" id="IPR036876">
    <property type="entry name" value="UVR_dom_sf"/>
</dbReference>
<dbReference type="SMART" id="SM00278">
    <property type="entry name" value="HhH1"/>
    <property type="match status" value="2"/>
</dbReference>
<comment type="caution">
    <text evidence="11">The sequence shown here is derived from an EMBL/GenBank/DDBJ whole genome shotgun (WGS) entry which is preliminary data.</text>
</comment>
<dbReference type="HAMAP" id="MF_00203">
    <property type="entry name" value="UvrC"/>
    <property type="match status" value="1"/>
</dbReference>
<dbReference type="Pfam" id="PF14520">
    <property type="entry name" value="HHH_5"/>
    <property type="match status" value="1"/>
</dbReference>
<evidence type="ECO:0000256" key="4">
    <source>
        <dbReference type="ARBA" id="ARBA00022881"/>
    </source>
</evidence>
<dbReference type="SUPFAM" id="SSF46600">
    <property type="entry name" value="C-terminal UvrC-binding domain of UvrB"/>
    <property type="match status" value="1"/>
</dbReference>
<dbReference type="NCBIfam" id="NF001824">
    <property type="entry name" value="PRK00558.1-5"/>
    <property type="match status" value="1"/>
</dbReference>
<dbReference type="FunFam" id="3.30.420.340:FF:000001">
    <property type="entry name" value="UvrABC system protein C"/>
    <property type="match status" value="1"/>
</dbReference>
<organism evidence="11 12">
    <name type="scientific">Aerophobetes bacterium</name>
    <dbReference type="NCBI Taxonomy" id="2030807"/>
    <lineage>
        <taxon>Bacteria</taxon>
        <taxon>Candidatus Aerophobota</taxon>
    </lineage>
</organism>
<dbReference type="PANTHER" id="PTHR30562">
    <property type="entry name" value="UVRC/OXIDOREDUCTASE"/>
    <property type="match status" value="1"/>
</dbReference>
<keyword evidence="1 7" id="KW-0963">Cytoplasm</keyword>
<dbReference type="SMART" id="SM00465">
    <property type="entry name" value="GIYc"/>
    <property type="match status" value="1"/>
</dbReference>
<dbReference type="Pfam" id="PF08459">
    <property type="entry name" value="UvrC_RNaseH_dom"/>
    <property type="match status" value="1"/>
</dbReference>
<dbReference type="InterPro" id="IPR001943">
    <property type="entry name" value="UVR_dom"/>
</dbReference>
<dbReference type="GO" id="GO:0003677">
    <property type="term" value="F:DNA binding"/>
    <property type="evidence" value="ECO:0007669"/>
    <property type="project" value="UniProtKB-UniRule"/>
</dbReference>
<dbReference type="Pfam" id="PF22920">
    <property type="entry name" value="UvrC_RNaseH"/>
    <property type="match status" value="1"/>
</dbReference>
<dbReference type="NCBIfam" id="TIGR00194">
    <property type="entry name" value="uvrC"/>
    <property type="match status" value="1"/>
</dbReference>
<dbReference type="Gene3D" id="4.10.860.10">
    <property type="entry name" value="UVR domain"/>
    <property type="match status" value="1"/>
</dbReference>
<dbReference type="Gene3D" id="3.30.420.340">
    <property type="entry name" value="UvrC, RNAse H endonuclease domain"/>
    <property type="match status" value="1"/>
</dbReference>
<evidence type="ECO:0000256" key="6">
    <source>
        <dbReference type="ARBA" id="ARBA00023236"/>
    </source>
</evidence>
<dbReference type="InterPro" id="IPR035901">
    <property type="entry name" value="GIY-YIG_endonuc_sf"/>
</dbReference>
<dbReference type="InterPro" id="IPR010994">
    <property type="entry name" value="RuvA_2-like"/>
</dbReference>
<dbReference type="CDD" id="cd10434">
    <property type="entry name" value="GIY-YIG_UvrC_Cho"/>
    <property type="match status" value="1"/>
</dbReference>
<evidence type="ECO:0000256" key="2">
    <source>
        <dbReference type="ARBA" id="ARBA00022763"/>
    </source>
</evidence>
<comment type="subunit">
    <text evidence="7">Interacts with UvrB in an incision complex.</text>
</comment>
<dbReference type="EMBL" id="QMQB01000135">
    <property type="protein sequence ID" value="RLE12749.1"/>
    <property type="molecule type" value="Genomic_DNA"/>
</dbReference>
<dbReference type="GO" id="GO:0009380">
    <property type="term" value="C:excinuclease repair complex"/>
    <property type="evidence" value="ECO:0007669"/>
    <property type="project" value="InterPro"/>
</dbReference>
<dbReference type="PROSITE" id="PS50151">
    <property type="entry name" value="UVR"/>
    <property type="match status" value="1"/>
</dbReference>
<dbReference type="InterPro" id="IPR000305">
    <property type="entry name" value="GIY-YIG_endonuc"/>
</dbReference>
<dbReference type="Pfam" id="PF01541">
    <property type="entry name" value="GIY-YIG"/>
    <property type="match status" value="1"/>
</dbReference>
<keyword evidence="4 7" id="KW-0267">Excision nuclease</keyword>
<keyword evidence="2 7" id="KW-0227">DNA damage</keyword>
<dbReference type="SUPFAM" id="SSF47781">
    <property type="entry name" value="RuvA domain 2-like"/>
    <property type="match status" value="1"/>
</dbReference>
<dbReference type="InterPro" id="IPR038476">
    <property type="entry name" value="UvrC_RNase_H_dom_sf"/>
</dbReference>
<feature type="domain" description="UVR" evidence="8">
    <location>
        <begin position="199"/>
        <end position="234"/>
    </location>
</feature>
<evidence type="ECO:0000256" key="7">
    <source>
        <dbReference type="HAMAP-Rule" id="MF_00203"/>
    </source>
</evidence>
<evidence type="ECO:0000259" key="9">
    <source>
        <dbReference type="PROSITE" id="PS50164"/>
    </source>
</evidence>
<dbReference type="InterPro" id="IPR001162">
    <property type="entry name" value="UvrC_RNase_H_dom"/>
</dbReference>
<protein>
    <recommendedName>
        <fullName evidence="7">UvrABC system protein C</fullName>
        <shortName evidence="7">Protein UvrC</shortName>
    </recommendedName>
    <alternativeName>
        <fullName evidence="7">Excinuclease ABC subunit C</fullName>
    </alternativeName>
</protein>